<dbReference type="AlphaFoldDB" id="A0A2J6QX76"/>
<organism evidence="4 5">
    <name type="scientific">Hyaloscypha variabilis (strain UAMH 11265 / GT02V1 / F)</name>
    <name type="common">Meliniomyces variabilis</name>
    <dbReference type="NCBI Taxonomy" id="1149755"/>
    <lineage>
        <taxon>Eukaryota</taxon>
        <taxon>Fungi</taxon>
        <taxon>Dikarya</taxon>
        <taxon>Ascomycota</taxon>
        <taxon>Pezizomycotina</taxon>
        <taxon>Leotiomycetes</taxon>
        <taxon>Helotiales</taxon>
        <taxon>Hyaloscyphaceae</taxon>
        <taxon>Hyaloscypha</taxon>
        <taxon>Hyaloscypha variabilis</taxon>
    </lineage>
</organism>
<dbReference type="InterPro" id="IPR027450">
    <property type="entry name" value="AlkB-like"/>
</dbReference>
<feature type="compositionally biased region" description="Low complexity" evidence="2">
    <location>
        <begin position="707"/>
        <end position="727"/>
    </location>
</feature>
<feature type="region of interest" description="Disordered" evidence="2">
    <location>
        <begin position="704"/>
        <end position="727"/>
    </location>
</feature>
<dbReference type="GO" id="GO:0008198">
    <property type="term" value="F:ferrous iron binding"/>
    <property type="evidence" value="ECO:0007669"/>
    <property type="project" value="TreeGrafter"/>
</dbReference>
<feature type="binding site" evidence="1">
    <location>
        <position position="562"/>
    </location>
    <ligand>
        <name>2-oxoglutarate</name>
        <dbReference type="ChEBI" id="CHEBI:16810"/>
    </ligand>
</feature>
<feature type="region of interest" description="Disordered" evidence="2">
    <location>
        <begin position="1"/>
        <end position="88"/>
    </location>
</feature>
<dbReference type="PANTHER" id="PTHR31573:SF4">
    <property type="entry name" value="FE2OG DIOXYGENASE DOMAIN-CONTAINING PROTEIN"/>
    <property type="match status" value="1"/>
</dbReference>
<dbReference type="InterPro" id="IPR005123">
    <property type="entry name" value="Oxoglu/Fe-dep_dioxygenase_dom"/>
</dbReference>
<keyword evidence="5" id="KW-1185">Reference proteome</keyword>
<protein>
    <recommendedName>
        <fullName evidence="3">Fe2OG dioxygenase domain-containing protein</fullName>
    </recommendedName>
</protein>
<dbReference type="GO" id="GO:0035516">
    <property type="term" value="F:broad specificity oxidative DNA demethylase activity"/>
    <property type="evidence" value="ECO:0007669"/>
    <property type="project" value="TreeGrafter"/>
</dbReference>
<feature type="compositionally biased region" description="Basic residues" evidence="2">
    <location>
        <begin position="58"/>
        <end position="72"/>
    </location>
</feature>
<dbReference type="InterPro" id="IPR032852">
    <property type="entry name" value="ALKBH2"/>
</dbReference>
<dbReference type="GO" id="GO:0051747">
    <property type="term" value="F:cytosine C-5 DNA demethylase activity"/>
    <property type="evidence" value="ECO:0007669"/>
    <property type="project" value="TreeGrafter"/>
</dbReference>
<feature type="binding site" evidence="1">
    <location>
        <position position="643"/>
    </location>
    <ligand>
        <name>2-oxoglutarate</name>
        <dbReference type="ChEBI" id="CHEBI:16810"/>
    </ligand>
</feature>
<dbReference type="SUPFAM" id="SSF51197">
    <property type="entry name" value="Clavaminate synthase-like"/>
    <property type="match status" value="1"/>
</dbReference>
<dbReference type="EMBL" id="KZ613965">
    <property type="protein sequence ID" value="PMD30880.1"/>
    <property type="molecule type" value="Genomic_DNA"/>
</dbReference>
<dbReference type="PROSITE" id="PS51471">
    <property type="entry name" value="FE2OG_OXY"/>
    <property type="match status" value="1"/>
</dbReference>
<dbReference type="OrthoDB" id="2163491at2759"/>
<feature type="binding site" evidence="1">
    <location>
        <position position="571"/>
    </location>
    <ligand>
        <name>2-oxoglutarate</name>
        <dbReference type="ChEBI" id="CHEBI:16810"/>
    </ligand>
</feature>
<feature type="compositionally biased region" description="Polar residues" evidence="2">
    <location>
        <begin position="1"/>
        <end position="15"/>
    </location>
</feature>
<feature type="compositionally biased region" description="Basic and acidic residues" evidence="2">
    <location>
        <begin position="601"/>
        <end position="617"/>
    </location>
</feature>
<dbReference type="InterPro" id="IPR037151">
    <property type="entry name" value="AlkB-like_sf"/>
</dbReference>
<feature type="compositionally biased region" description="Pro residues" evidence="2">
    <location>
        <begin position="29"/>
        <end position="39"/>
    </location>
</feature>
<gene>
    <name evidence="4" type="ORF">L207DRAFT_537712</name>
</gene>
<evidence type="ECO:0000256" key="2">
    <source>
        <dbReference type="SAM" id="MobiDB-lite"/>
    </source>
</evidence>
<reference evidence="4 5" key="1">
    <citation type="submission" date="2016-04" db="EMBL/GenBank/DDBJ databases">
        <title>A degradative enzymes factory behind the ericoid mycorrhizal symbiosis.</title>
        <authorList>
            <consortium name="DOE Joint Genome Institute"/>
            <person name="Martino E."/>
            <person name="Morin E."/>
            <person name="Grelet G."/>
            <person name="Kuo A."/>
            <person name="Kohler A."/>
            <person name="Daghino S."/>
            <person name="Barry K."/>
            <person name="Choi C."/>
            <person name="Cichocki N."/>
            <person name="Clum A."/>
            <person name="Copeland A."/>
            <person name="Hainaut M."/>
            <person name="Haridas S."/>
            <person name="Labutti K."/>
            <person name="Lindquist E."/>
            <person name="Lipzen A."/>
            <person name="Khouja H.-R."/>
            <person name="Murat C."/>
            <person name="Ohm R."/>
            <person name="Olson A."/>
            <person name="Spatafora J."/>
            <person name="Veneault-Fourrey C."/>
            <person name="Henrissat B."/>
            <person name="Grigoriev I."/>
            <person name="Martin F."/>
            <person name="Perotto S."/>
        </authorList>
    </citation>
    <scope>NUCLEOTIDE SEQUENCE [LARGE SCALE GENOMIC DNA]</scope>
    <source>
        <strain evidence="4 5">F</strain>
    </source>
</reference>
<proteinExistence type="predicted"/>
<dbReference type="STRING" id="1149755.A0A2J6QX76"/>
<accession>A0A2J6QX76</accession>
<evidence type="ECO:0000313" key="4">
    <source>
        <dbReference type="EMBL" id="PMD30880.1"/>
    </source>
</evidence>
<evidence type="ECO:0000259" key="3">
    <source>
        <dbReference type="PROSITE" id="PS51471"/>
    </source>
</evidence>
<feature type="region of interest" description="Disordered" evidence="2">
    <location>
        <begin position="598"/>
        <end position="617"/>
    </location>
</feature>
<dbReference type="Gene3D" id="2.60.120.590">
    <property type="entry name" value="Alpha-ketoglutarate-dependent dioxygenase AlkB-like"/>
    <property type="match status" value="1"/>
</dbReference>
<evidence type="ECO:0000313" key="5">
    <source>
        <dbReference type="Proteomes" id="UP000235786"/>
    </source>
</evidence>
<dbReference type="Proteomes" id="UP000235786">
    <property type="component" value="Unassembled WGS sequence"/>
</dbReference>
<dbReference type="Pfam" id="PF13532">
    <property type="entry name" value="2OG-FeII_Oxy_2"/>
    <property type="match status" value="1"/>
</dbReference>
<evidence type="ECO:0000256" key="1">
    <source>
        <dbReference type="PIRSR" id="PIRSR632852-1"/>
    </source>
</evidence>
<sequence length="1030" mass="115607">MTDQSYEATMATISSHDMGGNDGFSSPLSSPPSSLPPTPNALGQSPPESKKNVTPVTGKRKRGATTATKKKPSPYYDNNKQNEFPEPYGQPPVWSEKRQGLCEALPYYNAYQSGAYTSNKMVYGFLCDGEVGDRDHFTDQIIIARVGGGKTLNEDTGKQEQTKSQDDCTLAVAFRKNQEMNHPVVVIAGQGHSRSPCKLPHYYNVLDYFQVQFLWPEQFNFITRWMVRLEKIDLEEKSWWSAKDAHHSPPNFISPKTPQQECPVCKVVSKTIYKQGWVCLNADPVKEGKSYTKTTCPAFFKFSEDIDDKTLEYTKEFLEERTPFKLAQGQVLEPLVPPFLSDADANILGALAFEEKCRKGIVCSQCNCCIRRIHWGFWKCENPNCNFVRSLTPRLIPASLAISDSRQPKPKEQTFVYRSIRFNVSHRGGFEVTIYVLPGEEEDSIAGWILHYKSNPSINQSEGGPDDLFLELQTADLGLKRNPSKNPNARNEVLTAHYAHNWGAPYKYSVAQNSTGFEHAKPAIINALKRLTWAGREAVAAVTDSDEGKDFKPFNEMLSVGYFENSHMGYHDDGESTVGPTVASLSLGCSSTMSWRPKASSKIESENEKNNQKGEKRDVLRIVLRQGDMMVMHGSNIQKFYEHSVTPHGRLRFALTSRYIVPASLADDAARKAAEIAARLPDWSRDYEYDGDINAMVPTHALPSPPSLLSAPSRSSTSSLSSPPNRPRLLLKLKTAQKSHEKVATAGTFAPEQDRDLYLLRSEGTQAMNPPHAAGMISPDYDTIPYYYQGPNLSTVARRAGAIPQKEFPQQHFGHENYERTSSFAEKAPTMHSSYNHHHSLDYQPSMFQAASIPTSSSEYLPSRAEYGEYSNGYEPTMTQAAVNLAFGNNYLQSDGEYHEYTNGYEPTIEKAAGTLKFDNSYLPSHGEHRGYNSGHERTMTEAAHTLTSDNNRLLSRGEYRRYNNGYEPTMTETAGTLTSGSEHLPSRGDYQQYNSTHEHMITQATMTVQAQLQHDPNYYDYDNNYDYTT</sequence>
<dbReference type="GO" id="GO:0006307">
    <property type="term" value="P:DNA alkylation repair"/>
    <property type="evidence" value="ECO:0007669"/>
    <property type="project" value="TreeGrafter"/>
</dbReference>
<name>A0A2J6QX76_HYAVF</name>
<dbReference type="PANTHER" id="PTHR31573">
    <property type="entry name" value="ALPHA-KETOGLUTARATE-DEPENDENT DIOXYGENASE ALKB HOMOLOG 2"/>
    <property type="match status" value="1"/>
</dbReference>
<feature type="compositionally biased region" description="Polar residues" evidence="2">
    <location>
        <begin position="41"/>
        <end position="55"/>
    </location>
</feature>
<feature type="domain" description="Fe2OG dioxygenase" evidence="3">
    <location>
        <begin position="553"/>
        <end position="661"/>
    </location>
</feature>